<evidence type="ECO:0000313" key="2">
    <source>
        <dbReference type="Proteomes" id="UP000252107"/>
    </source>
</evidence>
<sequence>MAWLEVDAHEEGMKISLNFLGRENLQKRLTGKSAPQTGKLFQWPQAWQTEYHLKMQCTILCSIKKLQYTHCNFAY</sequence>
<organism evidence="1 2">
    <name type="scientific">Nostoc minutum NIES-26</name>
    <dbReference type="NCBI Taxonomy" id="1844469"/>
    <lineage>
        <taxon>Bacteria</taxon>
        <taxon>Bacillati</taxon>
        <taxon>Cyanobacteriota</taxon>
        <taxon>Cyanophyceae</taxon>
        <taxon>Nostocales</taxon>
        <taxon>Nostocaceae</taxon>
        <taxon>Nostoc</taxon>
    </lineage>
</organism>
<reference evidence="1" key="1">
    <citation type="submission" date="2016-04" db="EMBL/GenBank/DDBJ databases">
        <authorList>
            <person name="Tabuchi Yagui T.R."/>
        </authorList>
    </citation>
    <scope>NUCLEOTIDE SEQUENCE [LARGE SCALE GENOMIC DNA]</scope>
    <source>
        <strain evidence="1">NIES-26</strain>
    </source>
</reference>
<comment type="caution">
    <text evidence="1">The sequence shown here is derived from an EMBL/GenBank/DDBJ whole genome shotgun (WGS) entry which is preliminary data.</text>
</comment>
<evidence type="ECO:0000313" key="1">
    <source>
        <dbReference type="EMBL" id="RCJ42561.1"/>
    </source>
</evidence>
<dbReference type="EMBL" id="LXQD01000002">
    <property type="protein sequence ID" value="RCJ42561.1"/>
    <property type="molecule type" value="Genomic_DNA"/>
</dbReference>
<proteinExistence type="predicted"/>
<protein>
    <submittedName>
        <fullName evidence="1">Uncharacterized protein</fullName>
    </submittedName>
</protein>
<gene>
    <name evidence="1" type="ORF">A6770_34425</name>
</gene>
<accession>A0A367S378</accession>
<name>A0A367S378_9NOSO</name>
<dbReference type="AlphaFoldDB" id="A0A367S378"/>
<keyword evidence="2" id="KW-1185">Reference proteome</keyword>
<dbReference type="Proteomes" id="UP000252107">
    <property type="component" value="Unassembled WGS sequence"/>
</dbReference>